<reference evidence="2 3" key="1">
    <citation type="submission" date="2021-08" db="EMBL/GenBank/DDBJ databases">
        <authorList>
            <person name="Zhang D."/>
            <person name="Zhang A."/>
            <person name="Wang L."/>
        </authorList>
    </citation>
    <scope>NUCLEOTIDE SEQUENCE [LARGE SCALE GENOMIC DNA]</scope>
    <source>
        <strain evidence="2 3">WL0086</strain>
    </source>
</reference>
<reference evidence="2 3" key="2">
    <citation type="submission" date="2023-12" db="EMBL/GenBank/DDBJ databases">
        <title>Description of an unclassified Opitutus bacterium of Verrucomicrobiota.</title>
        <authorList>
            <person name="Zhang D.-F."/>
        </authorList>
    </citation>
    <scope>NUCLEOTIDE SEQUENCE [LARGE SCALE GENOMIC DNA]</scope>
    <source>
        <strain evidence="2 3">WL0086</strain>
    </source>
</reference>
<evidence type="ECO:0000313" key="2">
    <source>
        <dbReference type="EMBL" id="WRQ89211.1"/>
    </source>
</evidence>
<keyword evidence="3" id="KW-1185">Reference proteome</keyword>
<name>A0ABZ1CCB1_9BACT</name>
<gene>
    <name evidence="2" type="ORF">K1X11_007310</name>
</gene>
<organism evidence="2 3">
    <name type="scientific">Actomonas aquatica</name>
    <dbReference type="NCBI Taxonomy" id="2866162"/>
    <lineage>
        <taxon>Bacteria</taxon>
        <taxon>Pseudomonadati</taxon>
        <taxon>Verrucomicrobiota</taxon>
        <taxon>Opitutia</taxon>
        <taxon>Opitutales</taxon>
        <taxon>Opitutaceae</taxon>
        <taxon>Actomonas</taxon>
    </lineage>
</organism>
<accession>A0ABZ1CCB1</accession>
<evidence type="ECO:0000256" key="1">
    <source>
        <dbReference type="SAM" id="SignalP"/>
    </source>
</evidence>
<feature type="chain" id="PRO_5046527743" description="DUF4390 domain-containing protein" evidence="1">
    <location>
        <begin position="21"/>
        <end position="170"/>
    </location>
</feature>
<keyword evidence="1" id="KW-0732">Signal</keyword>
<dbReference type="Proteomes" id="UP000738431">
    <property type="component" value="Chromosome"/>
</dbReference>
<protein>
    <recommendedName>
        <fullName evidence="4">DUF4390 domain-containing protein</fullName>
    </recommendedName>
</protein>
<feature type="signal peptide" evidence="1">
    <location>
        <begin position="1"/>
        <end position="20"/>
    </location>
</feature>
<dbReference type="EMBL" id="CP139781">
    <property type="protein sequence ID" value="WRQ89211.1"/>
    <property type="molecule type" value="Genomic_DNA"/>
</dbReference>
<evidence type="ECO:0000313" key="3">
    <source>
        <dbReference type="Proteomes" id="UP000738431"/>
    </source>
</evidence>
<evidence type="ECO:0008006" key="4">
    <source>
        <dbReference type="Google" id="ProtNLM"/>
    </source>
</evidence>
<proteinExistence type="predicted"/>
<sequence>MRFTAKLLLLVLVTCTPGWASEPVTVTATSAIRVAWVERGAKSEEVTELQRTFAPVFRVALEGIYGDHTEVVFEVMSSSRAAQRLERREVDAVLQFATKLSRRLQADEHHVLRAESVAEPGRYVAFLVLPEAQSTLQDLLANAFSASINHYEVRASLHDELPLFELAAGW</sequence>
<dbReference type="RefSeq" id="WP_221031078.1">
    <property type="nucleotide sequence ID" value="NZ_CP139781.1"/>
</dbReference>